<dbReference type="FunFam" id="2.120.10.30:FF:000066">
    <property type="entry name" value="ABC transporter permease protein"/>
    <property type="match status" value="1"/>
</dbReference>
<evidence type="ECO:0000259" key="7">
    <source>
        <dbReference type="Pfam" id="PF03088"/>
    </source>
</evidence>
<evidence type="ECO:0000256" key="6">
    <source>
        <dbReference type="SAM" id="Phobius"/>
    </source>
</evidence>
<dbReference type="InterPro" id="IPR001851">
    <property type="entry name" value="ABC_transp_permease"/>
</dbReference>
<dbReference type="Pfam" id="PF03088">
    <property type="entry name" value="Str_synth"/>
    <property type="match status" value="1"/>
</dbReference>
<keyword evidence="4 6" id="KW-1133">Transmembrane helix</keyword>
<feature type="transmembrane region" description="Helical" evidence="6">
    <location>
        <begin position="289"/>
        <end position="306"/>
    </location>
</feature>
<feature type="transmembrane region" description="Helical" evidence="6">
    <location>
        <begin position="237"/>
        <end position="257"/>
    </location>
</feature>
<dbReference type="CDD" id="cd06579">
    <property type="entry name" value="TM_PBP1_transp_AraH_like"/>
    <property type="match status" value="1"/>
</dbReference>
<dbReference type="PANTHER" id="PTHR32196:SF72">
    <property type="entry name" value="RIBOSE IMPORT PERMEASE PROTEIN RBSC"/>
    <property type="match status" value="1"/>
</dbReference>
<dbReference type="InterPro" id="IPR018119">
    <property type="entry name" value="Strictosidine_synth_cons-reg"/>
</dbReference>
<evidence type="ECO:0000313" key="8">
    <source>
        <dbReference type="EMBL" id="QEX18751.1"/>
    </source>
</evidence>
<dbReference type="Proteomes" id="UP000326202">
    <property type="component" value="Chromosome"/>
</dbReference>
<evidence type="ECO:0000256" key="2">
    <source>
        <dbReference type="ARBA" id="ARBA00022475"/>
    </source>
</evidence>
<name>A0A5J6MNE6_9PROT</name>
<dbReference type="AlphaFoldDB" id="A0A5J6MNE6"/>
<feature type="transmembrane region" description="Helical" evidence="6">
    <location>
        <begin position="7"/>
        <end position="25"/>
    </location>
</feature>
<evidence type="ECO:0000256" key="3">
    <source>
        <dbReference type="ARBA" id="ARBA00022692"/>
    </source>
</evidence>
<evidence type="ECO:0000256" key="4">
    <source>
        <dbReference type="ARBA" id="ARBA00022989"/>
    </source>
</evidence>
<feature type="domain" description="Strictosidine synthase conserved region" evidence="7">
    <location>
        <begin position="454"/>
        <end position="540"/>
    </location>
</feature>
<keyword evidence="5 6" id="KW-0472">Membrane</keyword>
<sequence>MDNTIPVLLLVAILSYFVATIPNFVSFGNLSDTSRQIGEFGLIVIGMTIVMLGGGIDLSVGSTFALANITALILFNLAGWPPEAVVAGTMGVGALVGLINGLLIGYLRLRAFLTTLVMLTLVRAVVTLLLQMYQVQIASSFVESDLWDFIGTGSVLGLPFSVVVLIVVAASAHIVISRLRIGWRVMAVGGSRRSAYNAGIPVRFTVCLTYVVSGLLTGCAGALYASRLSGAGPDTGLGLELAAVTAALLGGNSIGGGHGSVAKALMGAIIVSLLTNGLVRLGLGNGSSQMAVGIVLLLAISINVRWSKWRHKLQSKVYMSPAYLALPPDPEIDPNSASPYAMNDRLRDVEVIGLGEVDGPEDVILDADGNIYCSARQGDIVRFLAPDYRRREVYAHVGGRPLGMAIDKDESLVVCIAGMGLYRVDKGRNTRKLTAETNRSRLSVIDDSRMRLADDLDIAPDGKIYFSEATIRYGIEEWVADALEGRGNGRLIRYDPATDTTRTIKRGLLFANGMCVAHDNKSVLFAETWGCRISRYWLEGPKQDTTEIVLDGLPGYPDNINRGSRGTYWVALAGTRTPSYDLAMTMPAFRRRMARRVASVEWLFPNVNVGCVVRFDAAGRVLESLWDSAGENHPTITSMREHRGYLYIGGVTNNRVGRIEIPDADPEWTGPASYWAKRP</sequence>
<dbReference type="GO" id="GO:0005886">
    <property type="term" value="C:plasma membrane"/>
    <property type="evidence" value="ECO:0007669"/>
    <property type="project" value="UniProtKB-SubCell"/>
</dbReference>
<keyword evidence="2" id="KW-1003">Cell membrane</keyword>
<dbReference type="Pfam" id="PF20067">
    <property type="entry name" value="SSL_N"/>
    <property type="match status" value="1"/>
</dbReference>
<comment type="subcellular location">
    <subcellularLocation>
        <location evidence="1">Cell membrane</location>
        <topology evidence="1">Multi-pass membrane protein</topology>
    </subcellularLocation>
</comment>
<dbReference type="Pfam" id="PF02653">
    <property type="entry name" value="BPD_transp_2"/>
    <property type="match status" value="1"/>
</dbReference>
<feature type="transmembrane region" description="Helical" evidence="6">
    <location>
        <begin position="202"/>
        <end position="225"/>
    </location>
</feature>
<dbReference type="EMBL" id="CP042906">
    <property type="protein sequence ID" value="QEX18751.1"/>
    <property type="molecule type" value="Genomic_DNA"/>
</dbReference>
<feature type="transmembrane region" description="Helical" evidence="6">
    <location>
        <begin position="153"/>
        <end position="176"/>
    </location>
</feature>
<dbReference type="GO" id="GO:0022857">
    <property type="term" value="F:transmembrane transporter activity"/>
    <property type="evidence" value="ECO:0007669"/>
    <property type="project" value="InterPro"/>
</dbReference>
<evidence type="ECO:0000256" key="5">
    <source>
        <dbReference type="ARBA" id="ARBA00023136"/>
    </source>
</evidence>
<feature type="transmembrane region" description="Helical" evidence="6">
    <location>
        <begin position="37"/>
        <end position="56"/>
    </location>
</feature>
<dbReference type="Gene3D" id="2.120.10.30">
    <property type="entry name" value="TolB, C-terminal domain"/>
    <property type="match status" value="1"/>
</dbReference>
<dbReference type="SUPFAM" id="SSF63829">
    <property type="entry name" value="Calcium-dependent phosphotriesterase"/>
    <property type="match status" value="1"/>
</dbReference>
<accession>A0A5J6MNE6</accession>
<organism evidence="8 9">
    <name type="scientific">Hypericibacter terrae</name>
    <dbReference type="NCBI Taxonomy" id="2602015"/>
    <lineage>
        <taxon>Bacteria</taxon>
        <taxon>Pseudomonadati</taxon>
        <taxon>Pseudomonadota</taxon>
        <taxon>Alphaproteobacteria</taxon>
        <taxon>Rhodospirillales</taxon>
        <taxon>Dongiaceae</taxon>
        <taxon>Hypericibacter</taxon>
    </lineage>
</organism>
<dbReference type="KEGG" id="htq:FRZ44_40610"/>
<dbReference type="InterPro" id="IPR011042">
    <property type="entry name" value="6-blade_b-propeller_TolB-like"/>
</dbReference>
<reference evidence="8 9" key="1">
    <citation type="submission" date="2019-08" db="EMBL/GenBank/DDBJ databases">
        <title>Hyperibacter terrae gen. nov., sp. nov. and Hyperibacter viscosus sp. nov., two new members in the family Rhodospirillaceae isolated from the rhizosphere of Hypericum perforatum.</title>
        <authorList>
            <person name="Noviana Z."/>
        </authorList>
    </citation>
    <scope>NUCLEOTIDE SEQUENCE [LARGE SCALE GENOMIC DNA]</scope>
    <source>
        <strain evidence="8 9">R5913</strain>
    </source>
</reference>
<evidence type="ECO:0000256" key="1">
    <source>
        <dbReference type="ARBA" id="ARBA00004651"/>
    </source>
</evidence>
<keyword evidence="9" id="KW-1185">Reference proteome</keyword>
<feature type="transmembrane region" description="Helical" evidence="6">
    <location>
        <begin position="111"/>
        <end position="133"/>
    </location>
</feature>
<feature type="transmembrane region" description="Helical" evidence="6">
    <location>
        <begin position="63"/>
        <end position="80"/>
    </location>
</feature>
<keyword evidence="3 6" id="KW-0812">Transmembrane</keyword>
<proteinExistence type="predicted"/>
<gene>
    <name evidence="8" type="ORF">FRZ44_40610</name>
</gene>
<feature type="transmembrane region" description="Helical" evidence="6">
    <location>
        <begin position="86"/>
        <end position="104"/>
    </location>
</feature>
<dbReference type="PANTHER" id="PTHR32196">
    <property type="entry name" value="ABC TRANSPORTER PERMEASE PROTEIN YPHD-RELATED-RELATED"/>
    <property type="match status" value="1"/>
</dbReference>
<protein>
    <submittedName>
        <fullName evidence="8">ABC transporter permease</fullName>
    </submittedName>
</protein>
<evidence type="ECO:0000313" key="9">
    <source>
        <dbReference type="Proteomes" id="UP000326202"/>
    </source>
</evidence>